<dbReference type="InterPro" id="IPR013865">
    <property type="entry name" value="FAM32A"/>
</dbReference>
<dbReference type="OrthoDB" id="205403at2759"/>
<feature type="region of interest" description="Disordered" evidence="1">
    <location>
        <begin position="26"/>
        <end position="58"/>
    </location>
</feature>
<comment type="caution">
    <text evidence="2">The sequence shown here is derived from an EMBL/GenBank/DDBJ whole genome shotgun (WGS) entry which is preliminary data.</text>
</comment>
<proteinExistence type="predicted"/>
<dbReference type="PANTHER" id="PTHR13282:SF6">
    <property type="entry name" value="PROTEIN FAM32A"/>
    <property type="match status" value="1"/>
</dbReference>
<feature type="compositionally biased region" description="Basic and acidic residues" evidence="1">
    <location>
        <begin position="33"/>
        <end position="58"/>
    </location>
</feature>
<evidence type="ECO:0000313" key="3">
    <source>
        <dbReference type="Proteomes" id="UP001140011"/>
    </source>
</evidence>
<dbReference type="EMBL" id="JANBUH010000357">
    <property type="protein sequence ID" value="KAJ2751799.1"/>
    <property type="molecule type" value="Genomic_DNA"/>
</dbReference>
<protein>
    <recommendedName>
        <fullName evidence="4">DUF1754-domain-containing protein</fullName>
    </recommendedName>
</protein>
<accession>A0A9W8GWL6</accession>
<evidence type="ECO:0000313" key="2">
    <source>
        <dbReference type="EMBL" id="KAJ2751799.1"/>
    </source>
</evidence>
<reference evidence="2" key="1">
    <citation type="submission" date="2022-07" db="EMBL/GenBank/DDBJ databases">
        <title>Phylogenomic reconstructions and comparative analyses of Kickxellomycotina fungi.</title>
        <authorList>
            <person name="Reynolds N.K."/>
            <person name="Stajich J.E."/>
            <person name="Barry K."/>
            <person name="Grigoriev I.V."/>
            <person name="Crous P."/>
            <person name="Smith M.E."/>
        </authorList>
    </citation>
    <scope>NUCLEOTIDE SEQUENCE</scope>
    <source>
        <strain evidence="2">BCRC 34297</strain>
    </source>
</reference>
<gene>
    <name evidence="2" type="ORF">GGI19_004253</name>
</gene>
<sequence length="97" mass="11562">MSDAYDYGVARSGPLKLVKKKKDIFKKKKKTKKEINPDIPKERRTDAEKRHDDMQMKRKMERIEKMAEKSYRDRVKDFNEKLERAPEHNDMPKVGPG</sequence>
<evidence type="ECO:0000256" key="1">
    <source>
        <dbReference type="SAM" id="MobiDB-lite"/>
    </source>
</evidence>
<organism evidence="2 3">
    <name type="scientific">Coemansia pectinata</name>
    <dbReference type="NCBI Taxonomy" id="1052879"/>
    <lineage>
        <taxon>Eukaryota</taxon>
        <taxon>Fungi</taxon>
        <taxon>Fungi incertae sedis</taxon>
        <taxon>Zoopagomycota</taxon>
        <taxon>Kickxellomycotina</taxon>
        <taxon>Kickxellomycetes</taxon>
        <taxon>Kickxellales</taxon>
        <taxon>Kickxellaceae</taxon>
        <taxon>Coemansia</taxon>
    </lineage>
</organism>
<dbReference type="Proteomes" id="UP001140011">
    <property type="component" value="Unassembled WGS sequence"/>
</dbReference>
<dbReference type="GO" id="GO:0005730">
    <property type="term" value="C:nucleolus"/>
    <property type="evidence" value="ECO:0007669"/>
    <property type="project" value="TreeGrafter"/>
</dbReference>
<keyword evidence="3" id="KW-1185">Reference proteome</keyword>
<evidence type="ECO:0008006" key="4">
    <source>
        <dbReference type="Google" id="ProtNLM"/>
    </source>
</evidence>
<dbReference type="PANTHER" id="PTHR13282">
    <property type="entry name" value="PROTEIN FAM32A"/>
    <property type="match status" value="1"/>
</dbReference>
<dbReference type="AlphaFoldDB" id="A0A9W8GWL6"/>
<name>A0A9W8GWL6_9FUNG</name>